<keyword evidence="2" id="KW-1185">Reference proteome</keyword>
<gene>
    <name evidence="1" type="ORF">KCH_25670</name>
</gene>
<dbReference type="OrthoDB" id="3871241at2"/>
<dbReference type="Proteomes" id="UP000027178">
    <property type="component" value="Unassembled WGS sequence"/>
</dbReference>
<dbReference type="eggNOG" id="ENOG5031JMM">
    <property type="taxonomic scope" value="Bacteria"/>
</dbReference>
<reference evidence="1 2" key="1">
    <citation type="submission" date="2014-05" db="EMBL/GenBank/DDBJ databases">
        <title>Draft Genome Sequence of Kitasatospora cheerisanensis KCTC 2395.</title>
        <authorList>
            <person name="Nam D.H."/>
        </authorList>
    </citation>
    <scope>NUCLEOTIDE SEQUENCE [LARGE SCALE GENOMIC DNA]</scope>
    <source>
        <strain evidence="1 2">KCTC 2395</strain>
    </source>
</reference>
<accession>A0A066YVU3</accession>
<sequence>MAVQGRVVSLAVQVALVASTGRSCGYGAVPLAADKPTGNTLPYNILMPLGGVSFGPPFGDQAGDARLVYQVTSVGSTAEQAEWMADKTRAGLLGTGASGAFATPIVAAGHTVYGREVDREDGPTVVNGVYSYITRIALHVTTPGS</sequence>
<dbReference type="RefSeq" id="WP_035862479.1">
    <property type="nucleotide sequence ID" value="NZ_KK853997.1"/>
</dbReference>
<evidence type="ECO:0000313" key="2">
    <source>
        <dbReference type="Proteomes" id="UP000027178"/>
    </source>
</evidence>
<dbReference type="EMBL" id="JNBY01000080">
    <property type="protein sequence ID" value="KDN85658.1"/>
    <property type="molecule type" value="Genomic_DNA"/>
</dbReference>
<evidence type="ECO:0000313" key="1">
    <source>
        <dbReference type="EMBL" id="KDN85658.1"/>
    </source>
</evidence>
<dbReference type="HOGENOM" id="CLU_1805139_0_0_11"/>
<dbReference type="PATRIC" id="fig|1348663.4.peg.2484"/>
<comment type="caution">
    <text evidence="1">The sequence shown here is derived from an EMBL/GenBank/DDBJ whole genome shotgun (WGS) entry which is preliminary data.</text>
</comment>
<proteinExistence type="predicted"/>
<organism evidence="1 2">
    <name type="scientific">Kitasatospora cheerisanensis KCTC 2395</name>
    <dbReference type="NCBI Taxonomy" id="1348663"/>
    <lineage>
        <taxon>Bacteria</taxon>
        <taxon>Bacillati</taxon>
        <taxon>Actinomycetota</taxon>
        <taxon>Actinomycetes</taxon>
        <taxon>Kitasatosporales</taxon>
        <taxon>Streptomycetaceae</taxon>
        <taxon>Kitasatospora</taxon>
    </lineage>
</organism>
<name>A0A066YVU3_9ACTN</name>
<dbReference type="AlphaFoldDB" id="A0A066YVU3"/>
<protein>
    <submittedName>
        <fullName evidence="1">Uncharacterized protein</fullName>
    </submittedName>
</protein>